<keyword evidence="22" id="KW-0812">Transmembrane</keyword>
<dbReference type="EC" id="2.7.7.48" evidence="2"/>
<keyword evidence="4" id="KW-0507">mRNA processing</keyword>
<accession>A0AAT9J9Z8</accession>
<evidence type="ECO:0000256" key="9">
    <source>
        <dbReference type="ARBA" id="ARBA00022840"/>
    </source>
</evidence>
<keyword evidence="9" id="KW-0067">ATP-binding</keyword>
<comment type="catalytic activity">
    <reaction evidence="15">
        <text>a 5'-end (5'-triphosphoguanosine)-(2'-O-methyladenylyl)-adenylyl-cytidylyl-adenosine in mRNA + S-adenosyl-L-methionine = a 5'-end (N(7)-methyl 5'-triphosphoguanosine)-(2'-O-methyladenylyl)-adenylyl-cytidylyl-adenosine in mRNA + S-adenosyl-L-homocysteine</text>
        <dbReference type="Rhea" id="RHEA:65440"/>
        <dbReference type="Rhea" id="RHEA-COMP:16798"/>
        <dbReference type="Rhea" id="RHEA-COMP:16801"/>
        <dbReference type="ChEBI" id="CHEBI:57856"/>
        <dbReference type="ChEBI" id="CHEBI:59789"/>
        <dbReference type="ChEBI" id="CHEBI:156482"/>
        <dbReference type="ChEBI" id="CHEBI:156483"/>
    </reaction>
</comment>
<keyword evidence="22" id="KW-0472">Membrane</keyword>
<dbReference type="PROSITE" id="PS50526">
    <property type="entry name" value="RDRP_SSRNA_NEG_NONSEG"/>
    <property type="match status" value="1"/>
</dbReference>
<keyword evidence="12" id="KW-0506">mRNA capping</keyword>
<organism evidence="24">
    <name type="scientific">Blattella germanica chuvirus 1</name>
    <dbReference type="NCBI Taxonomy" id="3133478"/>
    <lineage>
        <taxon>Viruses</taxon>
        <taxon>Riboviria</taxon>
        <taxon>Orthornavirae</taxon>
        <taxon>Negarnaviricota</taxon>
        <taxon>Haploviricotina</taxon>
        <taxon>Monjiviricetes</taxon>
        <taxon>Jingchuvirales</taxon>
        <taxon>Chuviridae</taxon>
    </lineage>
</organism>
<evidence type="ECO:0000256" key="15">
    <source>
        <dbReference type="ARBA" id="ARBA00024499"/>
    </source>
</evidence>
<keyword evidence="7" id="KW-0548">Nucleotidyltransferase</keyword>
<comment type="catalytic activity">
    <reaction evidence="19">
        <text>a 5'-end (5'-triphosphoguanosine)-adenylyl-adenylyl-cytidylyl-adenosine in mRNA + 2 S-adenosyl-L-methionine = a 5'-end (N(7)-methyl 5'-triphosphoguanosine)-(2'-O-methyladenylyl)-adenylyl-cytidylyl-adenosine in mRNA + 2 S-adenosyl-L-homocysteine + H(+)</text>
        <dbReference type="Rhea" id="RHEA:65376"/>
        <dbReference type="Rhea" id="RHEA-COMP:16797"/>
        <dbReference type="Rhea" id="RHEA-COMP:16798"/>
        <dbReference type="ChEBI" id="CHEBI:15378"/>
        <dbReference type="ChEBI" id="CHEBI:57856"/>
        <dbReference type="ChEBI" id="CHEBI:59789"/>
        <dbReference type="ChEBI" id="CHEBI:156483"/>
        <dbReference type="ChEBI" id="CHEBI:156484"/>
        <dbReference type="EC" id="2.1.1.375"/>
    </reaction>
</comment>
<evidence type="ECO:0000256" key="7">
    <source>
        <dbReference type="ARBA" id="ARBA00022695"/>
    </source>
</evidence>
<feature type="domain" description="RdRp catalytic" evidence="23">
    <location>
        <begin position="596"/>
        <end position="759"/>
    </location>
</feature>
<evidence type="ECO:0000259" key="23">
    <source>
        <dbReference type="PROSITE" id="PS50526"/>
    </source>
</evidence>
<keyword evidence="22" id="KW-1133">Transmembrane helix</keyword>
<evidence type="ECO:0000256" key="2">
    <source>
        <dbReference type="ARBA" id="ARBA00012494"/>
    </source>
</evidence>
<evidence type="ECO:0000256" key="19">
    <source>
        <dbReference type="ARBA" id="ARBA00047370"/>
    </source>
</evidence>
<evidence type="ECO:0000256" key="3">
    <source>
        <dbReference type="ARBA" id="ARBA00022484"/>
    </source>
</evidence>
<dbReference type="GO" id="GO:0004482">
    <property type="term" value="F:mRNA 5'-cap (guanine-N7-)-methyltransferase activity"/>
    <property type="evidence" value="ECO:0007669"/>
    <property type="project" value="InterPro"/>
</dbReference>
<dbReference type="GO" id="GO:0005524">
    <property type="term" value="F:ATP binding"/>
    <property type="evidence" value="ECO:0007669"/>
    <property type="project" value="UniProtKB-KW"/>
</dbReference>
<sequence length="2238" mass="257543">MDESQRQYMFQTPSSLVFSRKFDIALRDSYASNFFARIRENRSTTDDLLIIRSPQYVPNVTYHTGSTLNAAVLSKILNLENYEELFHTHGSPYTHNLYDLAKQNITMQLDYMHAKNFTPSRTNLFSSLAQWGREMKPDHHIDQLMQYQKALSAIIEKLNAIHSPKIQSLGEKAKAEASLKVNHANIPEMRLSLTWSARLCLITYDNERYLLPRDYILLLHNKACDLLSVLLLAQGTQGVSLDPHALDITKQFILALCQLNLDYKDDFYHIARCLESLCIAETLIQCDDWVNNEFLHVLSANLQKDIGFSYMGSSLRRFFLKVSIPFRHELACLSKICGHPMVNMEAGTNELYGHVTEVLDINHIKVTECVNHAKLNFIRNYILKHKKWPPVRFENGLPPPNLVYASLVGLDPLSSQVRRRGNPLTVDDMVYVTLDKCMDFDPLENYMPYLKDKTITVLRSNLLSTILNPTPTPGMRQAKRPSWVDTRLLLTYLVSPDIAQNHTRYITDYGRSMTLDDLLDYLVIRIVPKEKELKPIYRGFGCKTYEDRARALAQEKNVMHFLEEYSDEQAMTLGELEIVKKLYALRCVKMAYKGYTPLYINIDSSKWNNRFRHETVEPIGTNILDAVYGTRIMGKTHIAYQKTLFYVPDEEKSFVWEGQSGGIEGLNQDTWVVTYLNQIKVAMSPYDFQYHAFCKGDDLRLIVLLPPTALVENTVSEMKNRIVTSLATTMKEFGHTIKVEDSYGSASYFAFSKVASIHSIELPQSFRKIQKCYGANNAFIITLDEYIGSTFSNAHSAARTCMAPLACYFVALFWALAYIINVPEYSELGNNELLAFSLTPSVVGGLPIIYLHNMYVRAESDLLSPFLGFVGFLKTRRPEVARVMERFLRLDLIRKVNYQALWKDPYSIRIQRPTLPTTYLRQEIAHRLKRISRNEDLLKLYEIIDSPLTKRILSSMDSVNVINPKVMANIYAATPMGVLNELTKKFESGRSTMEALLLRNRKKRAYNVLRNCLRKEINLQRWRAERLKGMHRSGAYLYIVDPDRCPSDMAQELREMSWGKKIEGITMPPLQHQMTYITQLQGYDDPWAQTRHFSYYIKEPTHSLEETSTRHWATSHVKPFLGYTTRAGTRAPQLHFVRNDPLLLKIKNLLDLLSWTSRTKVEQDGTVTESNIDILISAILKLYTDTDINELSPFQGQVRSGTIQHHLRSVAFRESIVPNILSNTYQQFIGESNTHTNFRREGSHFSINFLHVLCYSHTICFGELDVSATVTMPEQVWGVTANCRCTEVMLSETPIRIDEEQVLHLHIPTLRLTKISKIAENILKESVRDFTRREFHFPRNNGDEQHDISCLAVTQELIEVAAAKSVGLTTRYTQHTMNPDALFVLSAIAPNLSSREVGLTELKRIRIDILCRCLVNFIMYSLTTREYPLQDTELSVQFATISATHHPWYGFTMACHSAGILPAVLRWVSHELNAPLGAVYEGVQGAASFLGLACIAAVDHYPVTPELVVLSHYLDTDTMRLLTYRCHQKIMEVFFKAFKPYLPLHPPRDRPRTRACIHLIAQAAVLLSLPADNEDFLAEKLEELTQRNITTLALIPATYLELDVMVGYCHNPGTRPQRLEWLITRYHLYPWEEIYGTIEADFRIIIENLEQIGMNYRLHVYFSNLSLCIEQVRTLPLNTDLRDTADEEQRTHQPRSLHARPPPLSQSVVKCNMRHNCATEALPALEELDFTSSKVLVDSYASHRPFGAATTSQNKIIEILTLISVVPPLGSNLFCATLAEGYGGILECLAACSTGSTFLFDTLPPDEAVETRPEAAMETLAANNHRVAYRHIMAGLYNLAHSAVLRHFEQTYPWRYHLVTCDAESQQEFAHQRTTLAVNVCRFFLRNRTPSGVLIIKLYAWETKTVLAVLGVLNQYVVHCYLFRCNASNPGAEFYLVSWGTRRTYMMQYRDDVPSPSWTAYTTYRRFRQNVYDAWNGLRISRARVCKLFMSQPLLELYLPWEPYLAPAALSKILRVTGFNLVPYVQGMYARAGVWAQILETIIKPMQRAHVALLRHVNQPQIVDVHQQEWDSNTRRHVMVIAERMACLRGFLYILEQSLYYDQQLMLQQRHLREAYQTMCETFPLRLQLCPVKASQYNKVYYQDEFESRTYSFFYSGCKYALSFLTYLRCRLINQSHDISSERRIVTLDAAPDAGRELVQLLYDMEIEQERAEMAEEAYNERLDTREEFLLTHDWALL</sequence>
<evidence type="ECO:0000256" key="13">
    <source>
        <dbReference type="ARBA" id="ARBA00023268"/>
    </source>
</evidence>
<feature type="transmembrane region" description="Helical" evidence="22">
    <location>
        <begin position="802"/>
        <end position="821"/>
    </location>
</feature>
<evidence type="ECO:0000256" key="22">
    <source>
        <dbReference type="SAM" id="Phobius"/>
    </source>
</evidence>
<evidence type="ECO:0000256" key="5">
    <source>
        <dbReference type="ARBA" id="ARBA00022679"/>
    </source>
</evidence>
<protein>
    <recommendedName>
        <fullName evidence="2">RNA-directed RNA polymerase</fullName>
        <ecNumber evidence="2">2.7.7.48</ecNumber>
    </recommendedName>
    <alternativeName>
        <fullName evidence="17">Replicase</fullName>
    </alternativeName>
    <alternativeName>
        <fullName evidence="16">Transcriptase</fullName>
    </alternativeName>
</protein>
<reference evidence="24" key="1">
    <citation type="journal article" date="2024" name="Microb. Genom.">
        <title>The hidden RNA viruses in Blattodea (cockroach and termite).</title>
        <authorList>
            <person name="Fan J."/>
            <person name="Jiang S."/>
            <person name="Li W."/>
            <person name="Li J."/>
            <person name="Pang R."/>
            <person name="Wu H."/>
        </authorList>
    </citation>
    <scope>NUCLEOTIDE SEQUENCE</scope>
    <source>
        <strain evidence="24">US2021</strain>
    </source>
</reference>
<dbReference type="GO" id="GO:0044423">
    <property type="term" value="C:virion component"/>
    <property type="evidence" value="ECO:0007669"/>
    <property type="project" value="UniProtKB-KW"/>
</dbReference>
<evidence type="ECO:0000313" key="24">
    <source>
        <dbReference type="EMBL" id="DBA56550.1"/>
    </source>
</evidence>
<comment type="catalytic activity">
    <reaction evidence="14">
        <text>a 5'-end triphospho-adenylyl-adenylyl-cytidylyl-adenosine in mRNA + GDP + H(+) = a 5'-end (5'-triphosphoguanosine)-adenylyl-adenylyl-cytidylyl-adenosine in mRNA + diphosphate</text>
        <dbReference type="Rhea" id="RHEA:65436"/>
        <dbReference type="Rhea" id="RHEA-COMP:16797"/>
        <dbReference type="Rhea" id="RHEA-COMP:16799"/>
        <dbReference type="ChEBI" id="CHEBI:15378"/>
        <dbReference type="ChEBI" id="CHEBI:33019"/>
        <dbReference type="ChEBI" id="CHEBI:58189"/>
        <dbReference type="ChEBI" id="CHEBI:156484"/>
        <dbReference type="ChEBI" id="CHEBI:156503"/>
        <dbReference type="EC" id="2.7.7.88"/>
    </reaction>
</comment>
<dbReference type="Pfam" id="PF14318">
    <property type="entry name" value="Mononeg_mRNAcap"/>
    <property type="match status" value="1"/>
</dbReference>
<evidence type="ECO:0000256" key="20">
    <source>
        <dbReference type="ARBA" id="ARBA00048548"/>
    </source>
</evidence>
<dbReference type="Pfam" id="PF00946">
    <property type="entry name" value="Mononeg_RNA_pol"/>
    <property type="match status" value="1"/>
</dbReference>
<name>A0AAT9J9Z8_9VIRU</name>
<proteinExistence type="predicted"/>
<evidence type="ECO:0000256" key="6">
    <source>
        <dbReference type="ARBA" id="ARBA00022691"/>
    </source>
</evidence>
<feature type="transmembrane region" description="Helical" evidence="22">
    <location>
        <begin position="833"/>
        <end position="851"/>
    </location>
</feature>
<keyword evidence="5" id="KW-0808">Transferase</keyword>
<dbReference type="EMBL" id="BK067095">
    <property type="protein sequence ID" value="DBA56550.1"/>
    <property type="molecule type" value="Viral_cRNA"/>
</dbReference>
<evidence type="ECO:0000256" key="8">
    <source>
        <dbReference type="ARBA" id="ARBA00022741"/>
    </source>
</evidence>
<keyword evidence="3 24" id="KW-0696">RNA-directed RNA polymerase</keyword>
<keyword evidence="8" id="KW-0547">Nucleotide-binding</keyword>
<dbReference type="GO" id="GO:0003968">
    <property type="term" value="F:RNA-directed RNA polymerase activity"/>
    <property type="evidence" value="ECO:0007669"/>
    <property type="project" value="UniProtKB-KW"/>
</dbReference>
<evidence type="ECO:0000256" key="21">
    <source>
        <dbReference type="SAM" id="MobiDB-lite"/>
    </source>
</evidence>
<keyword evidence="13" id="KW-0511">Multifunctional enzyme</keyword>
<dbReference type="InterPro" id="IPR026890">
    <property type="entry name" value="Mononeg_mRNAcap"/>
</dbReference>
<evidence type="ECO:0000256" key="1">
    <source>
        <dbReference type="ARBA" id="ARBA00004328"/>
    </source>
</evidence>
<evidence type="ECO:0000256" key="12">
    <source>
        <dbReference type="ARBA" id="ARBA00023042"/>
    </source>
</evidence>
<evidence type="ECO:0000256" key="10">
    <source>
        <dbReference type="ARBA" id="ARBA00022844"/>
    </source>
</evidence>
<evidence type="ECO:0000256" key="18">
    <source>
        <dbReference type="ARBA" id="ARBA00047332"/>
    </source>
</evidence>
<comment type="catalytic activity">
    <reaction evidence="20">
        <text>GTP + H2O = GDP + phosphate + H(+)</text>
        <dbReference type="Rhea" id="RHEA:19669"/>
        <dbReference type="ChEBI" id="CHEBI:15377"/>
        <dbReference type="ChEBI" id="CHEBI:15378"/>
        <dbReference type="ChEBI" id="CHEBI:37565"/>
        <dbReference type="ChEBI" id="CHEBI:43474"/>
        <dbReference type="ChEBI" id="CHEBI:58189"/>
    </reaction>
</comment>
<feature type="region of interest" description="Disordered" evidence="21">
    <location>
        <begin position="1684"/>
        <end position="1703"/>
    </location>
</feature>
<dbReference type="InterPro" id="IPR014023">
    <property type="entry name" value="Mononeg_RNA_pol_cat"/>
</dbReference>
<evidence type="ECO:0000256" key="16">
    <source>
        <dbReference type="ARBA" id="ARBA00030436"/>
    </source>
</evidence>
<comment type="subcellular location">
    <subcellularLocation>
        <location evidence="1">Virion</location>
    </subcellularLocation>
</comment>
<evidence type="ECO:0000256" key="17">
    <source>
        <dbReference type="ARBA" id="ARBA00031012"/>
    </source>
</evidence>
<evidence type="ECO:0000256" key="11">
    <source>
        <dbReference type="ARBA" id="ARBA00022953"/>
    </source>
</evidence>
<keyword evidence="11" id="KW-0693">Viral RNA replication</keyword>
<comment type="catalytic activity">
    <reaction evidence="18">
        <text>a 5'-end (5'-triphosphoguanosine)-adenylyl-adenylyl-cytidylyl-adenosine in mRNA + S-adenosyl-L-methionine = a 5'-end (5'-triphosphoguanosine)-(2'-O-methyladenylyl)-adenylyl-cytidylyl-adenosine in mRNA + S-adenosyl-L-homocysteine + H(+)</text>
        <dbReference type="Rhea" id="RHEA:65380"/>
        <dbReference type="Rhea" id="RHEA-COMP:16797"/>
        <dbReference type="Rhea" id="RHEA-COMP:16801"/>
        <dbReference type="ChEBI" id="CHEBI:15378"/>
        <dbReference type="ChEBI" id="CHEBI:57856"/>
        <dbReference type="ChEBI" id="CHEBI:59789"/>
        <dbReference type="ChEBI" id="CHEBI:156482"/>
        <dbReference type="ChEBI" id="CHEBI:156484"/>
    </reaction>
</comment>
<evidence type="ECO:0000256" key="14">
    <source>
        <dbReference type="ARBA" id="ARBA00024494"/>
    </source>
</evidence>
<keyword evidence="10" id="KW-0946">Virion</keyword>
<evidence type="ECO:0000256" key="4">
    <source>
        <dbReference type="ARBA" id="ARBA00022664"/>
    </source>
</evidence>
<keyword evidence="6" id="KW-0949">S-adenosyl-L-methionine</keyword>